<reference evidence="1 2" key="2">
    <citation type="journal article" date="2022" name="Mol. Ecol. Resour.">
        <title>The genomes of chicory, endive, great burdock and yacon provide insights into Asteraceae paleo-polyploidization history and plant inulin production.</title>
        <authorList>
            <person name="Fan W."/>
            <person name="Wang S."/>
            <person name="Wang H."/>
            <person name="Wang A."/>
            <person name="Jiang F."/>
            <person name="Liu H."/>
            <person name="Zhao H."/>
            <person name="Xu D."/>
            <person name="Zhang Y."/>
        </authorList>
    </citation>
    <scope>NUCLEOTIDE SEQUENCE [LARGE SCALE GENOMIC DNA]</scope>
    <source>
        <strain evidence="2">cv. Punajuju</strain>
        <tissue evidence="1">Leaves</tissue>
    </source>
</reference>
<organism evidence="1 2">
    <name type="scientific">Cichorium intybus</name>
    <name type="common">Chicory</name>
    <dbReference type="NCBI Taxonomy" id="13427"/>
    <lineage>
        <taxon>Eukaryota</taxon>
        <taxon>Viridiplantae</taxon>
        <taxon>Streptophyta</taxon>
        <taxon>Embryophyta</taxon>
        <taxon>Tracheophyta</taxon>
        <taxon>Spermatophyta</taxon>
        <taxon>Magnoliopsida</taxon>
        <taxon>eudicotyledons</taxon>
        <taxon>Gunneridae</taxon>
        <taxon>Pentapetalae</taxon>
        <taxon>asterids</taxon>
        <taxon>campanulids</taxon>
        <taxon>Asterales</taxon>
        <taxon>Asteraceae</taxon>
        <taxon>Cichorioideae</taxon>
        <taxon>Cichorieae</taxon>
        <taxon>Cichoriinae</taxon>
        <taxon>Cichorium</taxon>
    </lineage>
</organism>
<protein>
    <submittedName>
        <fullName evidence="1">Uncharacterized protein</fullName>
    </submittedName>
</protein>
<proteinExistence type="predicted"/>
<comment type="caution">
    <text evidence="1">The sequence shown here is derived from an EMBL/GenBank/DDBJ whole genome shotgun (WGS) entry which is preliminary data.</text>
</comment>
<reference evidence="2" key="1">
    <citation type="journal article" date="2022" name="Mol. Ecol. Resour.">
        <title>The genomes of chicory, endive, great burdock and yacon provide insights into Asteraceae palaeo-polyploidization history and plant inulin production.</title>
        <authorList>
            <person name="Fan W."/>
            <person name="Wang S."/>
            <person name="Wang H."/>
            <person name="Wang A."/>
            <person name="Jiang F."/>
            <person name="Liu H."/>
            <person name="Zhao H."/>
            <person name="Xu D."/>
            <person name="Zhang Y."/>
        </authorList>
    </citation>
    <scope>NUCLEOTIDE SEQUENCE [LARGE SCALE GENOMIC DNA]</scope>
    <source>
        <strain evidence="2">cv. Punajuju</strain>
    </source>
</reference>
<accession>A0ACB8ZTB9</accession>
<sequence>MKLLEISDYIETAQSIYDGPSTKSKRVCYRDDDNAIRDAAKEIHEEVNALDNVEDRGTVKTAWEHMAKDMYRQYIYNMSSITRNSTI</sequence>
<evidence type="ECO:0000313" key="1">
    <source>
        <dbReference type="EMBL" id="KAI3701072.1"/>
    </source>
</evidence>
<keyword evidence="2" id="KW-1185">Reference proteome</keyword>
<dbReference type="EMBL" id="CM042016">
    <property type="protein sequence ID" value="KAI3701072.1"/>
    <property type="molecule type" value="Genomic_DNA"/>
</dbReference>
<name>A0ACB8ZTB9_CICIN</name>
<evidence type="ECO:0000313" key="2">
    <source>
        <dbReference type="Proteomes" id="UP001055811"/>
    </source>
</evidence>
<dbReference type="Proteomes" id="UP001055811">
    <property type="component" value="Linkage Group LG08"/>
</dbReference>
<gene>
    <name evidence="1" type="ORF">L2E82_45715</name>
</gene>